<evidence type="ECO:0000313" key="2">
    <source>
        <dbReference type="EMBL" id="GAA5806288.1"/>
    </source>
</evidence>
<reference evidence="2 3" key="1">
    <citation type="submission" date="2024-04" db="EMBL/GenBank/DDBJ databases">
        <title>genome sequences of Mucor flavus KT1a and Helicostylum pulchrum KT1b strains isolation_sourced from the surface of a dry-aged beef.</title>
        <authorList>
            <person name="Toyotome T."/>
            <person name="Hosono M."/>
            <person name="Torimaru M."/>
            <person name="Fukuda K."/>
            <person name="Mikami N."/>
        </authorList>
    </citation>
    <scope>NUCLEOTIDE SEQUENCE [LARGE SCALE GENOMIC DNA]</scope>
    <source>
        <strain evidence="2 3">KT1b</strain>
    </source>
</reference>
<dbReference type="PANTHER" id="PTHR10492:SF57">
    <property type="entry name" value="ATP-DEPENDENT DNA HELICASE"/>
    <property type="match status" value="1"/>
</dbReference>
<accession>A0ABP9YHW5</accession>
<sequence>MSFYRRLIDYGLSVTKRHSASPVVLAIIIHNTTTELTNLAVASEKLPFLLELPCHGWTESCYLLNSSSISNQLQPTSLNPLVALGHFLIQQKPSLRRIDRNDDKTVQLLYTIAQQIFGDGLKESESVITAEDLDEIHDQCTRAKSYLLEDVLDESSRKRTLDSFATGSSLRSIGFDVLLDSTPDVDSYGDIRSLDYSLYLLQQSLSNHDKSLKFFNLPTLVFKWITLINRISDIRGSALLQNEMSYLRNQERQNFEQKYSQMNPSQKSVFDTITHAIDNKERNPHFFLQGPAGTGKTINEPRKKPTGSVLSNNDNDSVIKDWQFVDNYYEDHGSFNWEIIFKLGKAKELFGSYSKWTSAKSAYYRFKKQKQ</sequence>
<gene>
    <name evidence="2" type="ORF">HPULCUR_011819</name>
</gene>
<protein>
    <submittedName>
        <fullName evidence="2">Uncharacterized protein</fullName>
    </submittedName>
</protein>
<dbReference type="Proteomes" id="UP001476247">
    <property type="component" value="Unassembled WGS sequence"/>
</dbReference>
<comment type="caution">
    <text evidence="2">The sequence shown here is derived from an EMBL/GenBank/DDBJ whole genome shotgun (WGS) entry which is preliminary data.</text>
</comment>
<dbReference type="EMBL" id="BAABUJ010000061">
    <property type="protein sequence ID" value="GAA5806288.1"/>
    <property type="molecule type" value="Genomic_DNA"/>
</dbReference>
<name>A0ABP9YHW5_9FUNG</name>
<evidence type="ECO:0000256" key="1">
    <source>
        <dbReference type="SAM" id="MobiDB-lite"/>
    </source>
</evidence>
<organism evidence="2 3">
    <name type="scientific">Helicostylum pulchrum</name>
    <dbReference type="NCBI Taxonomy" id="562976"/>
    <lineage>
        <taxon>Eukaryota</taxon>
        <taxon>Fungi</taxon>
        <taxon>Fungi incertae sedis</taxon>
        <taxon>Mucoromycota</taxon>
        <taxon>Mucoromycotina</taxon>
        <taxon>Mucoromycetes</taxon>
        <taxon>Mucorales</taxon>
        <taxon>Mucorineae</taxon>
        <taxon>Mucoraceae</taxon>
        <taxon>Helicostylum</taxon>
    </lineage>
</organism>
<dbReference type="PANTHER" id="PTHR10492">
    <property type="match status" value="1"/>
</dbReference>
<feature type="region of interest" description="Disordered" evidence="1">
    <location>
        <begin position="290"/>
        <end position="311"/>
    </location>
</feature>
<dbReference type="Gene3D" id="3.40.50.300">
    <property type="entry name" value="P-loop containing nucleotide triphosphate hydrolases"/>
    <property type="match status" value="1"/>
</dbReference>
<dbReference type="SUPFAM" id="SSF52540">
    <property type="entry name" value="P-loop containing nucleoside triphosphate hydrolases"/>
    <property type="match status" value="1"/>
</dbReference>
<proteinExistence type="predicted"/>
<evidence type="ECO:0000313" key="3">
    <source>
        <dbReference type="Proteomes" id="UP001476247"/>
    </source>
</evidence>
<keyword evidence="3" id="KW-1185">Reference proteome</keyword>
<dbReference type="InterPro" id="IPR027417">
    <property type="entry name" value="P-loop_NTPase"/>
</dbReference>